<feature type="transmembrane region" description="Helical" evidence="1">
    <location>
        <begin position="46"/>
        <end position="64"/>
    </location>
</feature>
<keyword evidence="1" id="KW-0812">Transmembrane</keyword>
<evidence type="ECO:0000313" key="3">
    <source>
        <dbReference type="Proteomes" id="UP001597092"/>
    </source>
</evidence>
<accession>A0ABD6DSL6</accession>
<organism evidence="2 3">
    <name type="scientific">Halobellus litoreus</name>
    <dbReference type="NCBI Taxonomy" id="755310"/>
    <lineage>
        <taxon>Archaea</taxon>
        <taxon>Methanobacteriati</taxon>
        <taxon>Methanobacteriota</taxon>
        <taxon>Stenosarchaea group</taxon>
        <taxon>Halobacteria</taxon>
        <taxon>Halobacteriales</taxon>
        <taxon>Haloferacaceae</taxon>
        <taxon>Halobellus</taxon>
    </lineage>
</organism>
<comment type="caution">
    <text evidence="2">The sequence shown here is derived from an EMBL/GenBank/DDBJ whole genome shotgun (WGS) entry which is preliminary data.</text>
</comment>
<name>A0ABD6DSL6_9EURY</name>
<proteinExistence type="predicted"/>
<protein>
    <submittedName>
        <fullName evidence="2">Uncharacterized protein</fullName>
    </submittedName>
</protein>
<keyword evidence="3" id="KW-1185">Reference proteome</keyword>
<evidence type="ECO:0000256" key="1">
    <source>
        <dbReference type="SAM" id="Phobius"/>
    </source>
</evidence>
<dbReference type="Proteomes" id="UP001597092">
    <property type="component" value="Unassembled WGS sequence"/>
</dbReference>
<reference evidence="2 3" key="1">
    <citation type="journal article" date="2019" name="Int. J. Syst. Evol. Microbiol.">
        <title>The Global Catalogue of Microorganisms (GCM) 10K type strain sequencing project: providing services to taxonomists for standard genome sequencing and annotation.</title>
        <authorList>
            <consortium name="The Broad Institute Genomics Platform"/>
            <consortium name="The Broad Institute Genome Sequencing Center for Infectious Disease"/>
            <person name="Wu L."/>
            <person name="Ma J."/>
        </authorList>
    </citation>
    <scope>NUCLEOTIDE SEQUENCE [LARGE SCALE GENOMIC DNA]</scope>
    <source>
        <strain evidence="2 3">CGMCC 1.10387</strain>
    </source>
</reference>
<dbReference type="RefSeq" id="WP_256308489.1">
    <property type="nucleotide sequence ID" value="NZ_JANHAW010000002.1"/>
</dbReference>
<evidence type="ECO:0000313" key="2">
    <source>
        <dbReference type="EMBL" id="MFD1684005.1"/>
    </source>
</evidence>
<dbReference type="AlphaFoldDB" id="A0ABD6DSL6"/>
<gene>
    <name evidence="2" type="ORF">ACFSAS_00075</name>
</gene>
<keyword evidence="1" id="KW-1133">Transmembrane helix</keyword>
<keyword evidence="1" id="KW-0472">Membrane</keyword>
<dbReference type="EMBL" id="JBHUDP010000001">
    <property type="protein sequence ID" value="MFD1684005.1"/>
    <property type="molecule type" value="Genomic_DNA"/>
</dbReference>
<sequence>MTDPELQRSVRRSAAVLLVPLSLLLVQVEVVTSHLPGVVESPLPGLSRGVGVVLLLVSLLYLVVSGARQLYGAADTPF</sequence>